<name>A0A2T1BWP0_9CYAN</name>
<keyword evidence="2" id="KW-1185">Reference proteome</keyword>
<evidence type="ECO:0008006" key="3">
    <source>
        <dbReference type="Google" id="ProtNLM"/>
    </source>
</evidence>
<accession>A0A2T1BWP0</accession>
<comment type="caution">
    <text evidence="1">The sequence shown here is derived from an EMBL/GenBank/DDBJ whole genome shotgun (WGS) entry which is preliminary data.</text>
</comment>
<dbReference type="SUPFAM" id="SSF81301">
    <property type="entry name" value="Nucleotidyltransferase"/>
    <property type="match status" value="1"/>
</dbReference>
<evidence type="ECO:0000313" key="2">
    <source>
        <dbReference type="Proteomes" id="UP000238762"/>
    </source>
</evidence>
<proteinExistence type="predicted"/>
<dbReference type="EMBL" id="PVWJ01000235">
    <property type="protein sequence ID" value="PSB00368.1"/>
    <property type="molecule type" value="Genomic_DNA"/>
</dbReference>
<dbReference type="AlphaFoldDB" id="A0A2T1BWP0"/>
<reference evidence="1 2" key="2">
    <citation type="submission" date="2018-03" db="EMBL/GenBank/DDBJ databases">
        <title>The ancient ancestry and fast evolution of plastids.</title>
        <authorList>
            <person name="Moore K.R."/>
            <person name="Magnabosco C."/>
            <person name="Momper L."/>
            <person name="Gold D.A."/>
            <person name="Bosak T."/>
            <person name="Fournier G.P."/>
        </authorList>
    </citation>
    <scope>NUCLEOTIDE SEQUENCE [LARGE SCALE GENOMIC DNA]</scope>
    <source>
        <strain evidence="1 2">CCAP 1448/3</strain>
    </source>
</reference>
<organism evidence="1 2">
    <name type="scientific">Merismopedia glauca CCAP 1448/3</name>
    <dbReference type="NCBI Taxonomy" id="1296344"/>
    <lineage>
        <taxon>Bacteria</taxon>
        <taxon>Bacillati</taxon>
        <taxon>Cyanobacteriota</taxon>
        <taxon>Cyanophyceae</taxon>
        <taxon>Synechococcales</taxon>
        <taxon>Merismopediaceae</taxon>
        <taxon>Merismopedia</taxon>
    </lineage>
</organism>
<reference evidence="1 2" key="1">
    <citation type="submission" date="2018-02" db="EMBL/GenBank/DDBJ databases">
        <authorList>
            <person name="Cohen D.B."/>
            <person name="Kent A.D."/>
        </authorList>
    </citation>
    <scope>NUCLEOTIDE SEQUENCE [LARGE SCALE GENOMIC DNA]</scope>
    <source>
        <strain evidence="1 2">CCAP 1448/3</strain>
    </source>
</reference>
<evidence type="ECO:0000313" key="1">
    <source>
        <dbReference type="EMBL" id="PSB00368.1"/>
    </source>
</evidence>
<dbReference type="OrthoDB" id="482054at2"/>
<gene>
    <name evidence="1" type="ORF">C7B64_23905</name>
</gene>
<dbReference type="InterPro" id="IPR043519">
    <property type="entry name" value="NT_sf"/>
</dbReference>
<protein>
    <recommendedName>
        <fullName evidence="3">Nucleotidyltransferase family protein</fullName>
    </recommendedName>
</protein>
<dbReference type="Gene3D" id="3.30.460.40">
    <property type="match status" value="1"/>
</dbReference>
<sequence>MKIPHLVPPTGYRPQSSDTNLSADLLDFHLLQQLKPSARLALAVSLIQSSRRLSLQCLRRQESHLAEPLFAQHLARVWLQSDCPVNYIPTGSEMTWIQDSIGLATILSRIFQSLDVPYYVTGGVAAIAYGEPRTTRDLDVVLSIAPDQIDQLLQTLETAGFYVPEDLDRGGLLQVIHQETISRADLIVADNSEYEQVKFQRRRLVPWTDGTEIYLAAPEDIIISKLIWRSQSQSDKQWRDVLGIVKTQREALDFEYLYHWAFQFDLASVWQQATVEAGVRGIADERWVKALAEDAQTAFNVAKRRHRISSPAPGIEVAVGRLYVLTQDSRDGTLTITSRSDDREVAKLGLEGTLLTANPTLTDRQQWQEIRRAIQAQRDSDLELS</sequence>
<dbReference type="Proteomes" id="UP000238762">
    <property type="component" value="Unassembled WGS sequence"/>
</dbReference>
<dbReference type="RefSeq" id="WP_106292107.1">
    <property type="nucleotide sequence ID" value="NZ_CAWNTC010000066.1"/>
</dbReference>